<accession>A0ABW7C537</accession>
<dbReference type="InterPro" id="IPR036390">
    <property type="entry name" value="WH_DNA-bd_sf"/>
</dbReference>
<keyword evidence="3" id="KW-0238">DNA-binding</keyword>
<dbReference type="PANTHER" id="PTHR30419:SF8">
    <property type="entry name" value="NITROGEN ASSIMILATION TRANSCRIPTIONAL ACTIVATOR-RELATED"/>
    <property type="match status" value="1"/>
</dbReference>
<keyword evidence="8" id="KW-1185">Reference proteome</keyword>
<evidence type="ECO:0000256" key="2">
    <source>
        <dbReference type="ARBA" id="ARBA00023015"/>
    </source>
</evidence>
<evidence type="ECO:0000256" key="5">
    <source>
        <dbReference type="SAM" id="MobiDB-lite"/>
    </source>
</evidence>
<dbReference type="InterPro" id="IPR050950">
    <property type="entry name" value="HTH-type_LysR_regulators"/>
</dbReference>
<gene>
    <name evidence="7" type="ORF">VPK24_01670</name>
</gene>
<dbReference type="PANTHER" id="PTHR30419">
    <property type="entry name" value="HTH-TYPE TRANSCRIPTIONAL REGULATOR YBHD"/>
    <property type="match status" value="1"/>
</dbReference>
<dbReference type="Pfam" id="PF00126">
    <property type="entry name" value="HTH_1"/>
    <property type="match status" value="1"/>
</dbReference>
<dbReference type="CDD" id="cd05466">
    <property type="entry name" value="PBP2_LTTR_substrate"/>
    <property type="match status" value="1"/>
</dbReference>
<dbReference type="PROSITE" id="PS50931">
    <property type="entry name" value="HTH_LYSR"/>
    <property type="match status" value="1"/>
</dbReference>
<feature type="region of interest" description="Disordered" evidence="5">
    <location>
        <begin position="293"/>
        <end position="312"/>
    </location>
</feature>
<evidence type="ECO:0000313" key="7">
    <source>
        <dbReference type="EMBL" id="MFG3816330.1"/>
    </source>
</evidence>
<dbReference type="EMBL" id="JAZAQF010000007">
    <property type="protein sequence ID" value="MFG3816330.1"/>
    <property type="molecule type" value="Genomic_DNA"/>
</dbReference>
<dbReference type="RefSeq" id="WP_393010144.1">
    <property type="nucleotide sequence ID" value="NZ_JAZAQF010000007.1"/>
</dbReference>
<name>A0ABW7C537_9CYAN</name>
<feature type="domain" description="HTH lysR-type" evidence="6">
    <location>
        <begin position="1"/>
        <end position="56"/>
    </location>
</feature>
<reference evidence="8" key="1">
    <citation type="journal article" date="2024" name="Algal Res.">
        <title>Biochemical, toxicological and genomic investigation of a high-biomass producing Limnothrix strain isolated from Italian shallow drinking water reservoir.</title>
        <authorList>
            <person name="Simonazzi M."/>
            <person name="Shishido T.K."/>
            <person name="Delbaje E."/>
            <person name="Wahlsten M."/>
            <person name="Fewer D.P."/>
            <person name="Sivonen K."/>
            <person name="Pezzolesi L."/>
            <person name="Pistocchi R."/>
        </authorList>
    </citation>
    <scope>NUCLEOTIDE SEQUENCE [LARGE SCALE GENOMIC DNA]</scope>
    <source>
        <strain evidence="8">LRLZ20PSL1</strain>
    </source>
</reference>
<keyword evidence="2" id="KW-0805">Transcription regulation</keyword>
<dbReference type="InterPro" id="IPR005119">
    <property type="entry name" value="LysR_subst-bd"/>
</dbReference>
<sequence length="312" mass="34463">MSQLRTLVAIADRGNFSQAALDLDISQSAVSHAIATLEDELGAILLNRGRHGATLTDTGREIADSARKILELLNDIERQAKSARGLDSGHVRVACFRSVATHLLPKAIEHLRHRYPGIAIAIDEYNTSQDIEDELRAGRADIGFVLLPAGSEFETWNVMMDEYWAIVPSSDQYATEVIAWEDLFSRPLILPPRRFLCAQIVLDRFAKLGLNVEPSYEVREDSTILSMVAQGLGATVMARLAAEPIPAQVRAYRLPVPFHRHIGLAILANALHLPPVFAVRDALKETIAHLTLPGQPRPEQPWPNLKRSGRSA</sequence>
<proteinExistence type="inferred from homology"/>
<comment type="caution">
    <text evidence="7">The sequence shown here is derived from an EMBL/GenBank/DDBJ whole genome shotgun (WGS) entry which is preliminary data.</text>
</comment>
<dbReference type="InterPro" id="IPR036388">
    <property type="entry name" value="WH-like_DNA-bd_sf"/>
</dbReference>
<keyword evidence="4" id="KW-0804">Transcription</keyword>
<evidence type="ECO:0000313" key="8">
    <source>
        <dbReference type="Proteomes" id="UP001604335"/>
    </source>
</evidence>
<evidence type="ECO:0000259" key="6">
    <source>
        <dbReference type="PROSITE" id="PS50931"/>
    </source>
</evidence>
<evidence type="ECO:0000256" key="3">
    <source>
        <dbReference type="ARBA" id="ARBA00023125"/>
    </source>
</evidence>
<dbReference type="SUPFAM" id="SSF46785">
    <property type="entry name" value="Winged helix' DNA-binding domain"/>
    <property type="match status" value="1"/>
</dbReference>
<evidence type="ECO:0000256" key="4">
    <source>
        <dbReference type="ARBA" id="ARBA00023163"/>
    </source>
</evidence>
<protein>
    <submittedName>
        <fullName evidence="7">LysR family transcriptional regulator</fullName>
    </submittedName>
</protein>
<dbReference type="PRINTS" id="PR00039">
    <property type="entry name" value="HTHLYSR"/>
</dbReference>
<dbReference type="InterPro" id="IPR000847">
    <property type="entry name" value="LysR_HTH_N"/>
</dbReference>
<dbReference type="Gene3D" id="3.40.190.10">
    <property type="entry name" value="Periplasmic binding protein-like II"/>
    <property type="match status" value="2"/>
</dbReference>
<dbReference type="SUPFAM" id="SSF53850">
    <property type="entry name" value="Periplasmic binding protein-like II"/>
    <property type="match status" value="1"/>
</dbReference>
<evidence type="ECO:0000256" key="1">
    <source>
        <dbReference type="ARBA" id="ARBA00009437"/>
    </source>
</evidence>
<comment type="similarity">
    <text evidence="1">Belongs to the LysR transcriptional regulatory family.</text>
</comment>
<organism evidence="7 8">
    <name type="scientific">Limnothrix redekei LRLZ20PSL1</name>
    <dbReference type="NCBI Taxonomy" id="3112953"/>
    <lineage>
        <taxon>Bacteria</taxon>
        <taxon>Bacillati</taxon>
        <taxon>Cyanobacteriota</taxon>
        <taxon>Cyanophyceae</taxon>
        <taxon>Pseudanabaenales</taxon>
        <taxon>Pseudanabaenaceae</taxon>
        <taxon>Limnothrix</taxon>
    </lineage>
</organism>
<dbReference type="Pfam" id="PF03466">
    <property type="entry name" value="LysR_substrate"/>
    <property type="match status" value="1"/>
</dbReference>
<dbReference type="Proteomes" id="UP001604335">
    <property type="component" value="Unassembled WGS sequence"/>
</dbReference>
<dbReference type="Gene3D" id="1.10.10.10">
    <property type="entry name" value="Winged helix-like DNA-binding domain superfamily/Winged helix DNA-binding domain"/>
    <property type="match status" value="1"/>
</dbReference>